<accession>A0ABP8FPW6</accession>
<dbReference type="InterPro" id="IPR036390">
    <property type="entry name" value="WH_DNA-bd_sf"/>
</dbReference>
<dbReference type="PIRSF" id="PIRSF019455">
    <property type="entry name" value="CopR_AtkY"/>
    <property type="match status" value="1"/>
</dbReference>
<evidence type="ECO:0000313" key="5">
    <source>
        <dbReference type="EMBL" id="GAA4308637.1"/>
    </source>
</evidence>
<keyword evidence="2" id="KW-0805">Transcription regulation</keyword>
<evidence type="ECO:0000313" key="6">
    <source>
        <dbReference type="Proteomes" id="UP001501207"/>
    </source>
</evidence>
<dbReference type="Pfam" id="PF03965">
    <property type="entry name" value="Penicillinase_R"/>
    <property type="match status" value="1"/>
</dbReference>
<keyword evidence="6" id="KW-1185">Reference proteome</keyword>
<keyword evidence="4" id="KW-0804">Transcription</keyword>
<evidence type="ECO:0000256" key="3">
    <source>
        <dbReference type="ARBA" id="ARBA00023125"/>
    </source>
</evidence>
<dbReference type="SUPFAM" id="SSF46785">
    <property type="entry name" value="Winged helix' DNA-binding domain"/>
    <property type="match status" value="1"/>
</dbReference>
<dbReference type="RefSeq" id="WP_344978063.1">
    <property type="nucleotide sequence ID" value="NZ_BAABFN010000002.1"/>
</dbReference>
<comment type="similarity">
    <text evidence="1">Belongs to the BlaI transcriptional regulatory family.</text>
</comment>
<keyword evidence="3" id="KW-0238">DNA-binding</keyword>
<sequence>MAADKHPRPTESELEILQVLWERGPSTVREVHEVLARQKETGYTTTLKLMQIMHDKGTLRRDTSARTHIYEASVSREDTQHQLLDRMIHTLFSGSAASLVMQTLGHHRASAGELEKIKDYLQQLERSKK</sequence>
<dbReference type="Gene3D" id="1.10.10.10">
    <property type="entry name" value="Winged helix-like DNA-binding domain superfamily/Winged helix DNA-binding domain"/>
    <property type="match status" value="1"/>
</dbReference>
<gene>
    <name evidence="5" type="ORF">GCM10023143_16130</name>
</gene>
<evidence type="ECO:0000256" key="4">
    <source>
        <dbReference type="ARBA" id="ARBA00023163"/>
    </source>
</evidence>
<dbReference type="InterPro" id="IPR005650">
    <property type="entry name" value="BlaI_family"/>
</dbReference>
<comment type="caution">
    <text evidence="5">The sequence shown here is derived from an EMBL/GenBank/DDBJ whole genome shotgun (WGS) entry which is preliminary data.</text>
</comment>
<evidence type="ECO:0000256" key="2">
    <source>
        <dbReference type="ARBA" id="ARBA00023015"/>
    </source>
</evidence>
<organism evidence="5 6">
    <name type="scientific">Compostibacter hankyongensis</name>
    <dbReference type="NCBI Taxonomy" id="1007089"/>
    <lineage>
        <taxon>Bacteria</taxon>
        <taxon>Pseudomonadati</taxon>
        <taxon>Bacteroidota</taxon>
        <taxon>Chitinophagia</taxon>
        <taxon>Chitinophagales</taxon>
        <taxon>Chitinophagaceae</taxon>
        <taxon>Compostibacter</taxon>
    </lineage>
</organism>
<name>A0ABP8FPW6_9BACT</name>
<reference evidence="6" key="1">
    <citation type="journal article" date="2019" name="Int. J. Syst. Evol. Microbiol.">
        <title>The Global Catalogue of Microorganisms (GCM) 10K type strain sequencing project: providing services to taxonomists for standard genome sequencing and annotation.</title>
        <authorList>
            <consortium name="The Broad Institute Genomics Platform"/>
            <consortium name="The Broad Institute Genome Sequencing Center for Infectious Disease"/>
            <person name="Wu L."/>
            <person name="Ma J."/>
        </authorList>
    </citation>
    <scope>NUCLEOTIDE SEQUENCE [LARGE SCALE GENOMIC DNA]</scope>
    <source>
        <strain evidence="6">JCM 17664</strain>
    </source>
</reference>
<dbReference type="InterPro" id="IPR036388">
    <property type="entry name" value="WH-like_DNA-bd_sf"/>
</dbReference>
<dbReference type="EMBL" id="BAABFN010000002">
    <property type="protein sequence ID" value="GAA4308637.1"/>
    <property type="molecule type" value="Genomic_DNA"/>
</dbReference>
<protein>
    <submittedName>
        <fullName evidence="5">BlaI/MecI/CopY family transcriptional regulator</fullName>
    </submittedName>
</protein>
<proteinExistence type="inferred from homology"/>
<dbReference type="Proteomes" id="UP001501207">
    <property type="component" value="Unassembled WGS sequence"/>
</dbReference>
<evidence type="ECO:0000256" key="1">
    <source>
        <dbReference type="ARBA" id="ARBA00011046"/>
    </source>
</evidence>